<organism evidence="2 3">
    <name type="scientific">Pandoraea oxalativorans</name>
    <dbReference type="NCBI Taxonomy" id="573737"/>
    <lineage>
        <taxon>Bacteria</taxon>
        <taxon>Pseudomonadati</taxon>
        <taxon>Pseudomonadota</taxon>
        <taxon>Betaproteobacteria</taxon>
        <taxon>Burkholderiales</taxon>
        <taxon>Burkholderiaceae</taxon>
        <taxon>Pandoraea</taxon>
    </lineage>
</organism>
<dbReference type="Pfam" id="PF13614">
    <property type="entry name" value="AAA_31"/>
    <property type="match status" value="1"/>
</dbReference>
<dbReference type="OrthoDB" id="8950613at2"/>
<gene>
    <name evidence="2" type="ORF">MB84_30475</name>
</gene>
<dbReference type="PANTHER" id="PTHR13696:SF52">
    <property type="entry name" value="PARA FAMILY PROTEIN CT_582"/>
    <property type="match status" value="1"/>
</dbReference>
<dbReference type="PANTHER" id="PTHR13696">
    <property type="entry name" value="P-LOOP CONTAINING NUCLEOSIDE TRIPHOSPHATE HYDROLASE"/>
    <property type="match status" value="1"/>
</dbReference>
<dbReference type="KEGG" id="pox:MB84_30475"/>
<dbReference type="PATRIC" id="fig|573737.6.peg.6174"/>
<proteinExistence type="predicted"/>
<keyword evidence="3" id="KW-1185">Reference proteome</keyword>
<sequence length="409" mass="45653">MVLKEPTRRRRRIDLAQLVAIADRAEAALAQLRDDLVEPFPRKVAPMVTGSRLAKICKIDRTRVQYLCTRGNTNGEYPVGHVVGNNRSREFSLADAQQFLRLVGTYMRRPEGVPGVAIAVGNFKGGVGKTTTAVGIAQGLTLRGHRVLLVDLDPQASSTTLMGYVPTAEVTEEMTVMPFVYGDKPDLSESIIPSYWNNLDLLLASPSLFGADYFLPSKQSKHPDFEYWSVLEGAMPALRAQYDVIVFDTPPSLAYLATNCFLSADGIVVPLPPETLDYASSVAFFRQFADLFQSLASERDVKKTFGFIKIFLSKVRKDIPSTNIVSAWIQETYPELLGRTELFESNVVKKAMAEFKTLYDLESRTYEGGAALFNRTVDAFDSMVDEIEEQIEDIWTEALQSQVFRLESE</sequence>
<dbReference type="Proteomes" id="UP000035050">
    <property type="component" value="Plasmid pPO70-3"/>
</dbReference>
<name>A0A0G3IET3_9BURK</name>
<dbReference type="InterPro" id="IPR027417">
    <property type="entry name" value="P-loop_NTPase"/>
</dbReference>
<dbReference type="InterPro" id="IPR050678">
    <property type="entry name" value="DNA_Partitioning_ATPase"/>
</dbReference>
<reference evidence="2" key="1">
    <citation type="submission" date="2016-06" db="EMBL/GenBank/DDBJ databases">
        <title>Pandoraea oxalativorans DSM 23570 Genome Sequencing.</title>
        <authorList>
            <person name="Ee R."/>
            <person name="Lim Y.-L."/>
            <person name="Yong D."/>
            <person name="Yin W.-F."/>
            <person name="Chan K.-G."/>
        </authorList>
    </citation>
    <scope>NUCLEOTIDE SEQUENCE</scope>
    <source>
        <strain evidence="2">DSM 23570</strain>
        <plasmid evidence="2">pPO70-3</plasmid>
    </source>
</reference>
<dbReference type="SUPFAM" id="SSF52540">
    <property type="entry name" value="P-loop containing nucleoside triphosphate hydrolases"/>
    <property type="match status" value="1"/>
</dbReference>
<dbReference type="RefSeq" id="WP_052654796.1">
    <property type="nucleotide sequence ID" value="NZ_CP011520.2"/>
</dbReference>
<dbReference type="CDD" id="cd02042">
    <property type="entry name" value="ParAB_family"/>
    <property type="match status" value="1"/>
</dbReference>
<evidence type="ECO:0000313" key="3">
    <source>
        <dbReference type="Proteomes" id="UP000035050"/>
    </source>
</evidence>
<feature type="domain" description="AAA" evidence="1">
    <location>
        <begin position="117"/>
        <end position="276"/>
    </location>
</feature>
<evidence type="ECO:0000313" key="2">
    <source>
        <dbReference type="EMBL" id="AKK25063.1"/>
    </source>
</evidence>
<dbReference type="EMBL" id="CP011520">
    <property type="protein sequence ID" value="AKK25063.1"/>
    <property type="molecule type" value="Genomic_DNA"/>
</dbReference>
<evidence type="ECO:0000259" key="1">
    <source>
        <dbReference type="Pfam" id="PF13614"/>
    </source>
</evidence>
<accession>A0A0G3IET3</accession>
<dbReference type="Gene3D" id="3.40.50.300">
    <property type="entry name" value="P-loop containing nucleotide triphosphate hydrolases"/>
    <property type="match status" value="1"/>
</dbReference>
<protein>
    <submittedName>
        <fullName evidence="2">Chromosome partitioning protein</fullName>
    </submittedName>
</protein>
<keyword evidence="2" id="KW-0614">Plasmid</keyword>
<dbReference type="AlphaFoldDB" id="A0A0G3IET3"/>
<dbReference type="InterPro" id="IPR025669">
    <property type="entry name" value="AAA_dom"/>
</dbReference>
<geneLocation type="plasmid" evidence="2 3">
    <name>pPO70-3</name>
</geneLocation>